<dbReference type="InterPro" id="IPR014986">
    <property type="entry name" value="XkdN-like"/>
</dbReference>
<dbReference type="AlphaFoldDB" id="A0A1M6QLH5"/>
<dbReference type="RefSeq" id="WP_072850355.1">
    <property type="nucleotide sequence ID" value="NZ_FRAH01000019.1"/>
</dbReference>
<name>A0A1M6QLH5_9FIRM</name>
<sequence length="117" mass="13703">MRELECFFQENCYLPPNEKIMVSDRFGDGELLWEIRAVREAELRKMERETEENLCAAAVVFPDLQDRKLWESYGAKSGAEVLQKMLTPAEYLRLQKAVMALNGFQKRKAERRETAKN</sequence>
<dbReference type="Pfam" id="PF08890">
    <property type="entry name" value="Phage_TAC_5"/>
    <property type="match status" value="1"/>
</dbReference>
<dbReference type="OrthoDB" id="1807498at2"/>
<proteinExistence type="predicted"/>
<keyword evidence="2" id="KW-1185">Reference proteome</keyword>
<gene>
    <name evidence="1" type="ORF">SAMN02745138_01353</name>
</gene>
<protein>
    <submittedName>
        <fullName evidence="1">Phage XkdN-like tail assembly chaperone protein, TAC</fullName>
    </submittedName>
</protein>
<reference evidence="1 2" key="1">
    <citation type="submission" date="2016-11" db="EMBL/GenBank/DDBJ databases">
        <authorList>
            <person name="Jaros S."/>
            <person name="Januszkiewicz K."/>
            <person name="Wedrychowicz H."/>
        </authorList>
    </citation>
    <scope>NUCLEOTIDE SEQUENCE [LARGE SCALE GENOMIC DNA]</scope>
    <source>
        <strain evidence="1 2">DSM 14214</strain>
    </source>
</reference>
<dbReference type="EMBL" id="FRAH01000019">
    <property type="protein sequence ID" value="SHK21102.1"/>
    <property type="molecule type" value="Genomic_DNA"/>
</dbReference>
<dbReference type="Proteomes" id="UP000183975">
    <property type="component" value="Unassembled WGS sequence"/>
</dbReference>
<accession>A0A1M6QLH5</accession>
<organism evidence="1 2">
    <name type="scientific">Anaerotignum lactatifermentans DSM 14214</name>
    <dbReference type="NCBI Taxonomy" id="1121323"/>
    <lineage>
        <taxon>Bacteria</taxon>
        <taxon>Bacillati</taxon>
        <taxon>Bacillota</taxon>
        <taxon>Clostridia</taxon>
        <taxon>Lachnospirales</taxon>
        <taxon>Anaerotignaceae</taxon>
        <taxon>Anaerotignum</taxon>
    </lineage>
</organism>
<dbReference type="InterPro" id="IPR038559">
    <property type="entry name" value="XkdN-like_sf"/>
</dbReference>
<evidence type="ECO:0000313" key="2">
    <source>
        <dbReference type="Proteomes" id="UP000183975"/>
    </source>
</evidence>
<evidence type="ECO:0000313" key="1">
    <source>
        <dbReference type="EMBL" id="SHK21102.1"/>
    </source>
</evidence>
<dbReference type="Gene3D" id="3.30.2220.30">
    <property type="match status" value="1"/>
</dbReference>